<dbReference type="Pfam" id="PF03372">
    <property type="entry name" value="Exo_endo_phos"/>
    <property type="match status" value="1"/>
</dbReference>
<evidence type="ECO:0000256" key="5">
    <source>
        <dbReference type="SAM" id="Phobius"/>
    </source>
</evidence>
<dbReference type="CDD" id="cd09078">
    <property type="entry name" value="nSMase"/>
    <property type="match status" value="1"/>
</dbReference>
<comment type="similarity">
    <text evidence="1">Belongs to the neutral sphingomyelinase family.</text>
</comment>
<evidence type="ECO:0000256" key="4">
    <source>
        <dbReference type="SAM" id="MobiDB-lite"/>
    </source>
</evidence>
<feature type="region of interest" description="Disordered" evidence="4">
    <location>
        <begin position="1"/>
        <end position="44"/>
    </location>
</feature>
<gene>
    <name evidence="7" type="ORF">PhCBS80983_g00178</name>
</gene>
<evidence type="ECO:0000256" key="3">
    <source>
        <dbReference type="ARBA" id="ARBA00022801"/>
    </source>
</evidence>
<dbReference type="SUPFAM" id="SSF56219">
    <property type="entry name" value="DNase I-like"/>
    <property type="match status" value="1"/>
</dbReference>
<organism evidence="7 8">
    <name type="scientific">Powellomyces hirtus</name>
    <dbReference type="NCBI Taxonomy" id="109895"/>
    <lineage>
        <taxon>Eukaryota</taxon>
        <taxon>Fungi</taxon>
        <taxon>Fungi incertae sedis</taxon>
        <taxon>Chytridiomycota</taxon>
        <taxon>Chytridiomycota incertae sedis</taxon>
        <taxon>Chytridiomycetes</taxon>
        <taxon>Spizellomycetales</taxon>
        <taxon>Powellomycetaceae</taxon>
        <taxon>Powellomyces</taxon>
    </lineage>
</organism>
<dbReference type="InterPro" id="IPR005135">
    <property type="entry name" value="Endo/exonuclease/phosphatase"/>
</dbReference>
<dbReference type="AlphaFoldDB" id="A0A507EIH1"/>
<feature type="transmembrane region" description="Helical" evidence="5">
    <location>
        <begin position="67"/>
        <end position="88"/>
    </location>
</feature>
<reference evidence="7 8" key="1">
    <citation type="journal article" date="2019" name="Sci. Rep.">
        <title>Comparative genomics of chytrid fungi reveal insights into the obligate biotrophic and pathogenic lifestyle of Synchytrium endobioticum.</title>
        <authorList>
            <person name="van de Vossenberg B.T.L.H."/>
            <person name="Warris S."/>
            <person name="Nguyen H.D.T."/>
            <person name="van Gent-Pelzer M.P.E."/>
            <person name="Joly D.L."/>
            <person name="van de Geest H.C."/>
            <person name="Bonants P.J.M."/>
            <person name="Smith D.S."/>
            <person name="Levesque C.A."/>
            <person name="van der Lee T.A.J."/>
        </authorList>
    </citation>
    <scope>NUCLEOTIDE SEQUENCE [LARGE SCALE GENOMIC DNA]</scope>
    <source>
        <strain evidence="7 8">CBS 809.83</strain>
    </source>
</reference>
<keyword evidence="5" id="KW-0472">Membrane</keyword>
<dbReference type="InterPro" id="IPR036691">
    <property type="entry name" value="Endo/exonu/phosph_ase_sf"/>
</dbReference>
<sequence>MTSSRPVSDDAHPLATDPSESTPLLQWDDAAELEAGSSSQDPPLLTAQPKRHLQCWASLPPALRKTILVIFIFLASLFSVFALLATPWHPRAPPSFPLDGSVPIPVLPATGARILAYNFYLRPPPIQYEWHADYKQARLGHFIQTALDQFDIMAMSETFGTLTSRRSRLIDAAAKKGLKYWAHGPERNWWRGKMVDSGLLVLSRYPIVKSDAIEYVVGTGPDSWAAKGILYTQILVTDKHHRESRIHLFTSHLQATYIKNENGDDLYSEAATIRVQQFNLMRSYIAGSLVDNNYNATTDAVLMAGDFNVPGAPFGWQPEKDSREYLRMLETLRQDNGTVVDVLRKAASEQVPTWHPWAQMIGDQDPTETDDPQAPGKRLDYLLQWHKDLPSTPSQPMLRLSVNDTGLQPFKVKGESFKQLSDHTGVRSVLRMHHP</sequence>
<evidence type="ECO:0000313" key="8">
    <source>
        <dbReference type="Proteomes" id="UP000318582"/>
    </source>
</evidence>
<dbReference type="GO" id="GO:0005576">
    <property type="term" value="C:extracellular region"/>
    <property type="evidence" value="ECO:0007669"/>
    <property type="project" value="InterPro"/>
</dbReference>
<dbReference type="GO" id="GO:0005737">
    <property type="term" value="C:cytoplasm"/>
    <property type="evidence" value="ECO:0007669"/>
    <property type="project" value="TreeGrafter"/>
</dbReference>
<accession>A0A507EIH1</accession>
<keyword evidence="5" id="KW-0812">Transmembrane</keyword>
<evidence type="ECO:0000259" key="6">
    <source>
        <dbReference type="Pfam" id="PF03372"/>
    </source>
</evidence>
<dbReference type="InterPro" id="IPR017766">
    <property type="entry name" value="Sphingomyelinase/PLipase_C"/>
</dbReference>
<evidence type="ECO:0000256" key="1">
    <source>
        <dbReference type="ARBA" id="ARBA00006335"/>
    </source>
</evidence>
<keyword evidence="3" id="KW-0378">Hydrolase</keyword>
<dbReference type="EC" id="3.1.4.12" evidence="2"/>
<dbReference type="Proteomes" id="UP000318582">
    <property type="component" value="Unassembled WGS sequence"/>
</dbReference>
<name>A0A507EIH1_9FUNG</name>
<dbReference type="PANTHER" id="PTHR16320:SF1">
    <property type="entry name" value="SPHINGOMYELINASE DDB_G0288017"/>
    <property type="match status" value="1"/>
</dbReference>
<comment type="caution">
    <text evidence="7">The sequence shown here is derived from an EMBL/GenBank/DDBJ whole genome shotgun (WGS) entry which is preliminary data.</text>
</comment>
<dbReference type="PANTHER" id="PTHR16320">
    <property type="entry name" value="SPHINGOMYELINASE FAMILY MEMBER"/>
    <property type="match status" value="1"/>
</dbReference>
<feature type="domain" description="Endonuclease/exonuclease/phosphatase" evidence="6">
    <location>
        <begin position="141"/>
        <end position="423"/>
    </location>
</feature>
<evidence type="ECO:0000313" key="7">
    <source>
        <dbReference type="EMBL" id="TPX62998.1"/>
    </source>
</evidence>
<keyword evidence="8" id="KW-1185">Reference proteome</keyword>
<proteinExistence type="inferred from homology"/>
<dbReference type="Gene3D" id="3.60.10.10">
    <property type="entry name" value="Endonuclease/exonuclease/phosphatase"/>
    <property type="match status" value="1"/>
</dbReference>
<protein>
    <recommendedName>
        <fullName evidence="2">sphingomyelin phosphodiesterase</fullName>
        <ecNumber evidence="2">3.1.4.12</ecNumber>
    </recommendedName>
</protein>
<dbReference type="STRING" id="109895.A0A507EIH1"/>
<keyword evidence="5" id="KW-1133">Transmembrane helix</keyword>
<evidence type="ECO:0000256" key="2">
    <source>
        <dbReference type="ARBA" id="ARBA00012369"/>
    </source>
</evidence>
<dbReference type="InterPro" id="IPR038772">
    <property type="entry name" value="Sph/SMPD2-like"/>
</dbReference>
<dbReference type="GO" id="GO:0004767">
    <property type="term" value="F:sphingomyelin phosphodiesterase activity"/>
    <property type="evidence" value="ECO:0007669"/>
    <property type="project" value="UniProtKB-EC"/>
</dbReference>
<dbReference type="EMBL" id="QEAQ01000001">
    <property type="protein sequence ID" value="TPX62998.1"/>
    <property type="molecule type" value="Genomic_DNA"/>
</dbReference>